<organism evidence="13">
    <name type="scientific">Darwinula stevensoni</name>
    <dbReference type="NCBI Taxonomy" id="69355"/>
    <lineage>
        <taxon>Eukaryota</taxon>
        <taxon>Metazoa</taxon>
        <taxon>Ecdysozoa</taxon>
        <taxon>Arthropoda</taxon>
        <taxon>Crustacea</taxon>
        <taxon>Oligostraca</taxon>
        <taxon>Ostracoda</taxon>
        <taxon>Podocopa</taxon>
        <taxon>Podocopida</taxon>
        <taxon>Darwinulocopina</taxon>
        <taxon>Darwinuloidea</taxon>
        <taxon>Darwinulidae</taxon>
        <taxon>Darwinula</taxon>
    </lineage>
</organism>
<keyword evidence="9 12" id="KW-0472">Membrane</keyword>
<keyword evidence="10" id="KW-0739">Sodium transport</keyword>
<dbReference type="Pfam" id="PF00474">
    <property type="entry name" value="SSF"/>
    <property type="match status" value="1"/>
</dbReference>
<dbReference type="InterPro" id="IPR001734">
    <property type="entry name" value="Na/solute_symporter"/>
</dbReference>
<dbReference type="Proteomes" id="UP000677054">
    <property type="component" value="Unassembled WGS sequence"/>
</dbReference>
<dbReference type="PANTHER" id="PTHR42985:SF39">
    <property type="entry name" value="GH10366P"/>
    <property type="match status" value="1"/>
</dbReference>
<dbReference type="Gene3D" id="1.20.1730.10">
    <property type="entry name" value="Sodium/glucose cotransporter"/>
    <property type="match status" value="1"/>
</dbReference>
<evidence type="ECO:0000256" key="9">
    <source>
        <dbReference type="ARBA" id="ARBA00023136"/>
    </source>
</evidence>
<feature type="non-terminal residue" evidence="13">
    <location>
        <position position="1"/>
    </location>
</feature>
<evidence type="ECO:0000256" key="12">
    <source>
        <dbReference type="SAM" id="Phobius"/>
    </source>
</evidence>
<keyword evidence="5 12" id="KW-0812">Transmembrane</keyword>
<keyword evidence="6 12" id="KW-1133">Transmembrane helix</keyword>
<dbReference type="PROSITE" id="PS50283">
    <property type="entry name" value="NA_SOLUT_SYMP_3"/>
    <property type="match status" value="1"/>
</dbReference>
<reference evidence="13" key="1">
    <citation type="submission" date="2020-11" db="EMBL/GenBank/DDBJ databases">
        <authorList>
            <person name="Tran Van P."/>
        </authorList>
    </citation>
    <scope>NUCLEOTIDE SEQUENCE</scope>
</reference>
<evidence type="ECO:0000256" key="7">
    <source>
        <dbReference type="ARBA" id="ARBA00023053"/>
    </source>
</evidence>
<sequence>AYHFAFDSTVSSGLNSLAAITLEDFVRPYCFKGITSKQAANASKVISLAYGLVSFGLVFVVERFGTGVLTAALSIFGMIGGPLLGLFTLGMFFPWANNKGSLIGGILGFIFVFWIGVGANVAAATGRLSFPQKPLSVEGCLYLNATEAPMPSSTLSPDLEPLGLYRLSYLWYSTVGCWSVIAIGLVVSWATGMQDPRKLNPNLVSPIFHYLRKKLPEDLVSKLKLDIGDDYDPLSAGTAGLVNSSRVSTGTNFAGETNVACEPDMDKVLDEKNIFKTKEQIGLNVIDASDA</sequence>
<dbReference type="GO" id="GO:0005886">
    <property type="term" value="C:plasma membrane"/>
    <property type="evidence" value="ECO:0007669"/>
    <property type="project" value="UniProtKB-SubCell"/>
</dbReference>
<keyword evidence="8" id="KW-0406">Ion transport</keyword>
<dbReference type="OrthoDB" id="6132759at2759"/>
<dbReference type="InterPro" id="IPR038377">
    <property type="entry name" value="Na/Glc_symporter_sf"/>
</dbReference>
<dbReference type="AlphaFoldDB" id="A0A7R9FT28"/>
<keyword evidence="4" id="KW-1003">Cell membrane</keyword>
<evidence type="ECO:0000256" key="11">
    <source>
        <dbReference type="RuleBase" id="RU362091"/>
    </source>
</evidence>
<feature type="transmembrane region" description="Helical" evidence="12">
    <location>
        <begin position="71"/>
        <end position="95"/>
    </location>
</feature>
<dbReference type="EMBL" id="CAJPEV010007069">
    <property type="protein sequence ID" value="CAG0904554.1"/>
    <property type="molecule type" value="Genomic_DNA"/>
</dbReference>
<evidence type="ECO:0008006" key="15">
    <source>
        <dbReference type="Google" id="ProtNLM"/>
    </source>
</evidence>
<keyword evidence="7" id="KW-0915">Sodium</keyword>
<evidence type="ECO:0000256" key="8">
    <source>
        <dbReference type="ARBA" id="ARBA00023065"/>
    </source>
</evidence>
<gene>
    <name evidence="13" type="ORF">DSTB1V02_LOCUS13658</name>
</gene>
<evidence type="ECO:0000256" key="10">
    <source>
        <dbReference type="ARBA" id="ARBA00023201"/>
    </source>
</evidence>
<evidence type="ECO:0000256" key="2">
    <source>
        <dbReference type="ARBA" id="ARBA00006434"/>
    </source>
</evidence>
<evidence type="ECO:0000313" key="13">
    <source>
        <dbReference type="EMBL" id="CAD7253912.1"/>
    </source>
</evidence>
<proteinExistence type="inferred from homology"/>
<dbReference type="GO" id="GO:0015293">
    <property type="term" value="F:symporter activity"/>
    <property type="evidence" value="ECO:0007669"/>
    <property type="project" value="TreeGrafter"/>
</dbReference>
<feature type="transmembrane region" description="Helical" evidence="12">
    <location>
        <begin position="45"/>
        <end position="65"/>
    </location>
</feature>
<evidence type="ECO:0000256" key="5">
    <source>
        <dbReference type="ARBA" id="ARBA00022692"/>
    </source>
</evidence>
<feature type="transmembrane region" description="Helical" evidence="12">
    <location>
        <begin position="169"/>
        <end position="190"/>
    </location>
</feature>
<comment type="subcellular location">
    <subcellularLocation>
        <location evidence="1">Cell membrane</location>
        <topology evidence="1">Multi-pass membrane protein</topology>
    </subcellularLocation>
</comment>
<accession>A0A7R9FT28</accession>
<keyword evidence="3" id="KW-0813">Transport</keyword>
<evidence type="ECO:0000313" key="14">
    <source>
        <dbReference type="Proteomes" id="UP000677054"/>
    </source>
</evidence>
<protein>
    <recommendedName>
        <fullName evidence="15">Sodium-coupled monocarboxylate transporter 2</fullName>
    </recommendedName>
</protein>
<comment type="similarity">
    <text evidence="2 11">Belongs to the sodium:solute symporter (SSF) (TC 2.A.21) family.</text>
</comment>
<dbReference type="PANTHER" id="PTHR42985">
    <property type="entry name" value="SODIUM-COUPLED MONOCARBOXYLATE TRANSPORTER"/>
    <property type="match status" value="1"/>
</dbReference>
<evidence type="ECO:0000256" key="3">
    <source>
        <dbReference type="ARBA" id="ARBA00022448"/>
    </source>
</evidence>
<feature type="transmembrane region" description="Helical" evidence="12">
    <location>
        <begin position="102"/>
        <end position="123"/>
    </location>
</feature>
<evidence type="ECO:0000256" key="1">
    <source>
        <dbReference type="ARBA" id="ARBA00004651"/>
    </source>
</evidence>
<evidence type="ECO:0000256" key="6">
    <source>
        <dbReference type="ARBA" id="ARBA00022989"/>
    </source>
</evidence>
<name>A0A7R9FT28_9CRUS</name>
<dbReference type="InterPro" id="IPR051163">
    <property type="entry name" value="Sodium:Solute_Symporter_SSF"/>
</dbReference>
<dbReference type="EMBL" id="LR906586">
    <property type="protein sequence ID" value="CAD7253912.1"/>
    <property type="molecule type" value="Genomic_DNA"/>
</dbReference>
<keyword evidence="14" id="KW-1185">Reference proteome</keyword>
<evidence type="ECO:0000256" key="4">
    <source>
        <dbReference type="ARBA" id="ARBA00022475"/>
    </source>
</evidence>
<dbReference type="GO" id="GO:0006814">
    <property type="term" value="P:sodium ion transport"/>
    <property type="evidence" value="ECO:0007669"/>
    <property type="project" value="UniProtKB-KW"/>
</dbReference>